<dbReference type="EnsemblMetazoa" id="AQUA004645-RA">
    <property type="protein sequence ID" value="AQUA004645-PA"/>
    <property type="gene ID" value="AQUA004645"/>
</dbReference>
<sequence length="30" mass="3370">MALATQSKVHDTTTKRQETVIASRAHRKCT</sequence>
<dbReference type="AlphaFoldDB" id="A0A182X4B8"/>
<feature type="compositionally biased region" description="Basic and acidic residues" evidence="1">
    <location>
        <begin position="8"/>
        <end position="18"/>
    </location>
</feature>
<proteinExistence type="predicted"/>
<organism evidence="2 3">
    <name type="scientific">Anopheles quadriannulatus</name>
    <name type="common">Mosquito</name>
    <dbReference type="NCBI Taxonomy" id="34691"/>
    <lineage>
        <taxon>Eukaryota</taxon>
        <taxon>Metazoa</taxon>
        <taxon>Ecdysozoa</taxon>
        <taxon>Arthropoda</taxon>
        <taxon>Hexapoda</taxon>
        <taxon>Insecta</taxon>
        <taxon>Pterygota</taxon>
        <taxon>Neoptera</taxon>
        <taxon>Endopterygota</taxon>
        <taxon>Diptera</taxon>
        <taxon>Nematocera</taxon>
        <taxon>Culicoidea</taxon>
        <taxon>Culicidae</taxon>
        <taxon>Anophelinae</taxon>
        <taxon>Anopheles</taxon>
    </lineage>
</organism>
<evidence type="ECO:0000256" key="1">
    <source>
        <dbReference type="SAM" id="MobiDB-lite"/>
    </source>
</evidence>
<accession>A0A182X4B8</accession>
<evidence type="ECO:0000313" key="2">
    <source>
        <dbReference type="EnsemblMetazoa" id="AQUA004645-PA"/>
    </source>
</evidence>
<protein>
    <submittedName>
        <fullName evidence="2">Uncharacterized protein</fullName>
    </submittedName>
</protein>
<evidence type="ECO:0000313" key="3">
    <source>
        <dbReference type="Proteomes" id="UP000076407"/>
    </source>
</evidence>
<dbReference type="Proteomes" id="UP000076407">
    <property type="component" value="Unassembled WGS sequence"/>
</dbReference>
<reference evidence="2" key="1">
    <citation type="submission" date="2020-05" db="UniProtKB">
        <authorList>
            <consortium name="EnsemblMetazoa"/>
        </authorList>
    </citation>
    <scope>IDENTIFICATION</scope>
    <source>
        <strain evidence="2">SANGQUA</strain>
    </source>
</reference>
<dbReference type="VEuPathDB" id="VectorBase:AQUA004645"/>
<keyword evidence="3" id="KW-1185">Reference proteome</keyword>
<feature type="region of interest" description="Disordered" evidence="1">
    <location>
        <begin position="1"/>
        <end position="30"/>
    </location>
</feature>
<name>A0A182X4B8_ANOQN</name>